<dbReference type="SUPFAM" id="SSF56112">
    <property type="entry name" value="Protein kinase-like (PK-like)"/>
    <property type="match status" value="1"/>
</dbReference>
<dbReference type="InterPro" id="IPR008271">
    <property type="entry name" value="Ser/Thr_kinase_AS"/>
</dbReference>
<keyword evidence="6" id="KW-0137">Centromere</keyword>
<protein>
    <submittedName>
        <fullName evidence="11">Mitotic checkpoint serine/threonine-protein</fullName>
    </submittedName>
</protein>
<evidence type="ECO:0000256" key="4">
    <source>
        <dbReference type="ARBA" id="ARBA00022838"/>
    </source>
</evidence>
<proteinExistence type="predicted"/>
<feature type="binding site" evidence="7">
    <location>
        <position position="682"/>
    </location>
    <ligand>
        <name>ATP</name>
        <dbReference type="ChEBI" id="CHEBI:30616"/>
    </ligand>
</feature>
<dbReference type="Pfam" id="PF00069">
    <property type="entry name" value="Pkinase"/>
    <property type="match status" value="1"/>
</dbReference>
<comment type="subcellular location">
    <subcellularLocation>
        <location evidence="1">Chromosome</location>
        <location evidence="1">Centromere</location>
        <location evidence="1">Kinetochore</location>
    </subcellularLocation>
</comment>
<feature type="compositionally biased region" description="Low complexity" evidence="8">
    <location>
        <begin position="319"/>
        <end position="328"/>
    </location>
</feature>
<dbReference type="PANTHER" id="PTHR14030">
    <property type="entry name" value="MITOTIC CHECKPOINT SERINE/THREONINE-PROTEIN KINASE BUB1"/>
    <property type="match status" value="1"/>
</dbReference>
<keyword evidence="4" id="KW-0995">Kinetochore</keyword>
<dbReference type="GO" id="GO:0004672">
    <property type="term" value="F:protein kinase activity"/>
    <property type="evidence" value="ECO:0007669"/>
    <property type="project" value="InterPro"/>
</dbReference>
<keyword evidence="2" id="KW-0158">Chromosome</keyword>
<dbReference type="InterPro" id="IPR000719">
    <property type="entry name" value="Prot_kinase_dom"/>
</dbReference>
<evidence type="ECO:0000256" key="3">
    <source>
        <dbReference type="ARBA" id="ARBA00022741"/>
    </source>
</evidence>
<feature type="region of interest" description="Disordered" evidence="8">
    <location>
        <begin position="532"/>
        <end position="557"/>
    </location>
</feature>
<dbReference type="Gene3D" id="1.10.510.10">
    <property type="entry name" value="Transferase(Phosphotransferase) domain 1"/>
    <property type="match status" value="1"/>
</dbReference>
<keyword evidence="3 7" id="KW-0547">Nucleotide-binding</keyword>
<dbReference type="Proteomes" id="UP000025227">
    <property type="component" value="Unplaced"/>
</dbReference>
<name>A0A7I4YDB7_HAECO</name>
<dbReference type="AlphaFoldDB" id="A0A7I4YDB7"/>
<dbReference type="PANTHER" id="PTHR14030:SF4">
    <property type="entry name" value="BUB1 KINASE, ISOFORM A-RELATED"/>
    <property type="match status" value="1"/>
</dbReference>
<dbReference type="InterPro" id="IPR017441">
    <property type="entry name" value="Protein_kinase_ATP_BS"/>
</dbReference>
<dbReference type="InterPro" id="IPR011009">
    <property type="entry name" value="Kinase-like_dom_sf"/>
</dbReference>
<feature type="region of interest" description="Disordered" evidence="8">
    <location>
        <begin position="293"/>
        <end position="333"/>
    </location>
</feature>
<sequence>MDSFNMLLKEVMEKPSRAGLQLICSQVEAWDSYMPLKVKEKAQKAVTQILADGTLAAEEDMLRLYRIMAKHSRRMGASKVFEKVEEQGRFSRSLKFHLLWAETYAQSGNLDQFTHVLSLAKSRLPGLSQLELEAGFRDFADQYFPNSNIFNDDEETMAVFNVQKVADPKAKRNRRRSSLAAFEARAKDNLKTVDGLAVANFGPKTRTKLRIELVDRHYDGYLAPSIEELRAAMIADQQLEKDDDLLAVPMDITMSYAQEAPASSHQLVHASDMKELGKRNRVLETVEEVESDFSNEDKRRRMFSPAAPVRGSVLEKQQKSSSQHLKSSTRTPASSTFVIGSSFTEKAYNDMKAMLSDTVDINKAEGLPGITDETTLPVTAPAIEAFEVFIDKDESQHPYARTQDENLPSNPATCPRAETERAPLQHVPIQNADGDFGKATENKKKSAHEEMRYCEELLKPRRPLLIEDEETMAGAKFSSLGIDKKPDRGIVTSTPAHQMFHPPTHEDFFAPLNEQLKEQAKKEEDEEEIYARSAFMRRRSTAPSKSLKPEAKPVQLPRTVQAAERSMELALDKMNLGESPGNELGSGDDLCDAHNRTGVGLVMEAVTSEINPWDRNLRMEILRRSRTPCYQHNFDTPCLRISAGKTMNFGGEAFYIETLIGQGGFAKVYKAVDETGKMLALKYEIPSCPWEIYICSEVKLRLGHNKQFTLDSVMQVTDAYVFTNASVLFNEYHPLGTLLDLSSKLNDPSWYIILLIAIQMAKILRDVHGTRIIHGDVKPDNFMILNKLDDSCIDKNRILSTPILKLIDWGRAIDMEALRGQTFSGRAGTDKFDCSEMLDGRPWTYQTDYFGFVGTLHVLIFNKYAEVKNEGGVFKLQSTMKRRLPVRPLLERVFHEFLNIPNCDNMPNWDNAIKDMEELFHKEFSIPEWRQAAGRFNDCL</sequence>
<evidence type="ECO:0000256" key="2">
    <source>
        <dbReference type="ARBA" id="ARBA00022454"/>
    </source>
</evidence>
<dbReference type="SMART" id="SM00220">
    <property type="entry name" value="S_TKc"/>
    <property type="match status" value="1"/>
</dbReference>
<keyword evidence="10" id="KW-1185">Reference proteome</keyword>
<dbReference type="PROSITE" id="PS00107">
    <property type="entry name" value="PROTEIN_KINASE_ATP"/>
    <property type="match status" value="1"/>
</dbReference>
<accession>A0A7I4YDB7</accession>
<evidence type="ECO:0000256" key="6">
    <source>
        <dbReference type="ARBA" id="ARBA00023328"/>
    </source>
</evidence>
<dbReference type="OMA" id="ADWCIMQ"/>
<keyword evidence="5 7" id="KW-0067">ATP-binding</keyword>
<dbReference type="GO" id="GO:0005524">
    <property type="term" value="F:ATP binding"/>
    <property type="evidence" value="ECO:0007669"/>
    <property type="project" value="UniProtKB-UniRule"/>
</dbReference>
<reference evidence="11" key="1">
    <citation type="submission" date="2020-12" db="UniProtKB">
        <authorList>
            <consortium name="WormBaseParasite"/>
        </authorList>
    </citation>
    <scope>IDENTIFICATION</scope>
    <source>
        <strain evidence="11">MHco3</strain>
    </source>
</reference>
<dbReference type="OrthoDB" id="248495at2759"/>
<dbReference type="PROSITE" id="PS00108">
    <property type="entry name" value="PROTEIN_KINASE_ST"/>
    <property type="match status" value="1"/>
</dbReference>
<evidence type="ECO:0000256" key="8">
    <source>
        <dbReference type="SAM" id="MobiDB-lite"/>
    </source>
</evidence>
<evidence type="ECO:0000256" key="7">
    <source>
        <dbReference type="PROSITE-ProRule" id="PRU10141"/>
    </source>
</evidence>
<evidence type="ECO:0000313" key="11">
    <source>
        <dbReference type="WBParaSite" id="HCON_00080600-00001"/>
    </source>
</evidence>
<evidence type="ECO:0000256" key="1">
    <source>
        <dbReference type="ARBA" id="ARBA00004629"/>
    </source>
</evidence>
<dbReference type="GO" id="GO:0000776">
    <property type="term" value="C:kinetochore"/>
    <property type="evidence" value="ECO:0007669"/>
    <property type="project" value="UniProtKB-KW"/>
</dbReference>
<dbReference type="PROSITE" id="PS50011">
    <property type="entry name" value="PROTEIN_KINASE_DOM"/>
    <property type="match status" value="1"/>
</dbReference>
<feature type="domain" description="Protein kinase" evidence="9">
    <location>
        <begin position="654"/>
        <end position="924"/>
    </location>
</feature>
<dbReference type="InterPro" id="IPR015661">
    <property type="entry name" value="Bub1/Mad3"/>
</dbReference>
<dbReference type="GO" id="GO:0032991">
    <property type="term" value="C:protein-containing complex"/>
    <property type="evidence" value="ECO:0007669"/>
    <property type="project" value="UniProtKB-ARBA"/>
</dbReference>
<dbReference type="WBParaSite" id="HCON_00080600-00001">
    <property type="protein sequence ID" value="HCON_00080600-00001"/>
    <property type="gene ID" value="HCON_00080600"/>
</dbReference>
<evidence type="ECO:0000256" key="5">
    <source>
        <dbReference type="ARBA" id="ARBA00022840"/>
    </source>
</evidence>
<evidence type="ECO:0000259" key="9">
    <source>
        <dbReference type="PROSITE" id="PS50011"/>
    </source>
</evidence>
<dbReference type="GO" id="GO:0007094">
    <property type="term" value="P:mitotic spindle assembly checkpoint signaling"/>
    <property type="evidence" value="ECO:0007669"/>
    <property type="project" value="InterPro"/>
</dbReference>
<organism evidence="10 11">
    <name type="scientific">Haemonchus contortus</name>
    <name type="common">Barber pole worm</name>
    <dbReference type="NCBI Taxonomy" id="6289"/>
    <lineage>
        <taxon>Eukaryota</taxon>
        <taxon>Metazoa</taxon>
        <taxon>Ecdysozoa</taxon>
        <taxon>Nematoda</taxon>
        <taxon>Chromadorea</taxon>
        <taxon>Rhabditida</taxon>
        <taxon>Rhabditina</taxon>
        <taxon>Rhabditomorpha</taxon>
        <taxon>Strongyloidea</taxon>
        <taxon>Trichostrongylidae</taxon>
        <taxon>Haemonchus</taxon>
    </lineage>
</organism>
<evidence type="ECO:0000313" key="10">
    <source>
        <dbReference type="Proteomes" id="UP000025227"/>
    </source>
</evidence>
<dbReference type="GO" id="GO:0051754">
    <property type="term" value="P:meiotic sister chromatid cohesion, centromeric"/>
    <property type="evidence" value="ECO:0007669"/>
    <property type="project" value="TreeGrafter"/>
</dbReference>
<dbReference type="GO" id="GO:0005634">
    <property type="term" value="C:nucleus"/>
    <property type="evidence" value="ECO:0007669"/>
    <property type="project" value="TreeGrafter"/>
</dbReference>